<evidence type="ECO:0000313" key="2">
    <source>
        <dbReference type="Proteomes" id="UP000265520"/>
    </source>
</evidence>
<reference evidence="1 2" key="1">
    <citation type="journal article" date="2018" name="Front. Plant Sci.">
        <title>Red Clover (Trifolium pratense) and Zigzag Clover (T. medium) - A Picture of Genomic Similarities and Differences.</title>
        <authorList>
            <person name="Dluhosova J."/>
            <person name="Istvanek J."/>
            <person name="Nedelnik J."/>
            <person name="Repkova J."/>
        </authorList>
    </citation>
    <scope>NUCLEOTIDE SEQUENCE [LARGE SCALE GENOMIC DNA]</scope>
    <source>
        <strain evidence="2">cv. 10/8</strain>
        <tissue evidence="1">Leaf</tissue>
    </source>
</reference>
<evidence type="ECO:0000313" key="1">
    <source>
        <dbReference type="EMBL" id="MCI97448.1"/>
    </source>
</evidence>
<feature type="non-terminal residue" evidence="1">
    <location>
        <position position="1"/>
    </location>
</feature>
<proteinExistence type="predicted"/>
<organism evidence="1 2">
    <name type="scientific">Trifolium medium</name>
    <dbReference type="NCBI Taxonomy" id="97028"/>
    <lineage>
        <taxon>Eukaryota</taxon>
        <taxon>Viridiplantae</taxon>
        <taxon>Streptophyta</taxon>
        <taxon>Embryophyta</taxon>
        <taxon>Tracheophyta</taxon>
        <taxon>Spermatophyta</taxon>
        <taxon>Magnoliopsida</taxon>
        <taxon>eudicotyledons</taxon>
        <taxon>Gunneridae</taxon>
        <taxon>Pentapetalae</taxon>
        <taxon>rosids</taxon>
        <taxon>fabids</taxon>
        <taxon>Fabales</taxon>
        <taxon>Fabaceae</taxon>
        <taxon>Papilionoideae</taxon>
        <taxon>50 kb inversion clade</taxon>
        <taxon>NPAAA clade</taxon>
        <taxon>Hologalegina</taxon>
        <taxon>IRL clade</taxon>
        <taxon>Trifolieae</taxon>
        <taxon>Trifolium</taxon>
    </lineage>
</organism>
<dbReference type="EMBL" id="LXQA011443593">
    <property type="protein sequence ID" value="MCI97448.1"/>
    <property type="molecule type" value="Genomic_DNA"/>
</dbReference>
<keyword evidence="2" id="KW-1185">Reference proteome</keyword>
<name>A0A392W9V0_9FABA</name>
<comment type="caution">
    <text evidence="1">The sequence shown here is derived from an EMBL/GenBank/DDBJ whole genome shotgun (WGS) entry which is preliminary data.</text>
</comment>
<accession>A0A392W9V0</accession>
<dbReference type="Proteomes" id="UP000265520">
    <property type="component" value="Unassembled WGS sequence"/>
</dbReference>
<protein>
    <submittedName>
        <fullName evidence="1">Uncharacterized protein</fullName>
    </submittedName>
</protein>
<sequence length="13" mass="1249">IPAAIAPTILAPT</sequence>